<evidence type="ECO:0000256" key="8">
    <source>
        <dbReference type="ARBA" id="ARBA00021872"/>
    </source>
</evidence>
<name>A0ABS1J0D6_9FIRM</name>
<dbReference type="InterPro" id="IPR045865">
    <property type="entry name" value="ACT-like_dom_sf"/>
</dbReference>
<dbReference type="SUPFAM" id="SSF48600">
    <property type="entry name" value="Chorismate mutase II"/>
    <property type="match status" value="1"/>
</dbReference>
<comment type="caution">
    <text evidence="22">The sequence shown here is derived from an EMBL/GenBank/DDBJ whole genome shotgun (WGS) entry which is preliminary data.</text>
</comment>
<dbReference type="SUPFAM" id="SSF55021">
    <property type="entry name" value="ACT-like"/>
    <property type="match status" value="1"/>
</dbReference>
<dbReference type="NCBIfam" id="NF008865">
    <property type="entry name" value="PRK11898.1"/>
    <property type="match status" value="1"/>
</dbReference>
<dbReference type="PROSITE" id="PS00857">
    <property type="entry name" value="PREPHENATE_DEHYDR_1"/>
    <property type="match status" value="1"/>
</dbReference>
<feature type="domain" description="ACT" evidence="21">
    <location>
        <begin position="294"/>
        <end position="371"/>
    </location>
</feature>
<dbReference type="InterPro" id="IPR036263">
    <property type="entry name" value="Chorismate_II_sf"/>
</dbReference>
<comment type="pathway">
    <text evidence="5">Metabolic intermediate biosynthesis; prephenate biosynthesis; prephenate from chorismate: step 1/1.</text>
</comment>
<keyword evidence="14 22" id="KW-0456">Lyase</keyword>
<evidence type="ECO:0000256" key="6">
    <source>
        <dbReference type="ARBA" id="ARBA00013147"/>
    </source>
</evidence>
<protein>
    <recommendedName>
        <fullName evidence="7">Bifunctional chorismate mutase/prephenate dehydratase</fullName>
        <ecNumber evidence="6">4.2.1.51</ecNumber>
    </recommendedName>
    <alternativeName>
        <fullName evidence="17">Chorismate mutase-prephenate dehydratase</fullName>
    </alternativeName>
    <alternativeName>
        <fullName evidence="8">Prephenate dehydratase</fullName>
    </alternativeName>
    <alternativeName>
        <fullName evidence="16">p-protein</fullName>
    </alternativeName>
</protein>
<proteinExistence type="predicted"/>
<dbReference type="PROSITE" id="PS51171">
    <property type="entry name" value="PREPHENATE_DEHYDR_3"/>
    <property type="match status" value="1"/>
</dbReference>
<dbReference type="PIRSF" id="PIRSF001500">
    <property type="entry name" value="Chor_mut_pdt_Ppr"/>
    <property type="match status" value="1"/>
</dbReference>
<dbReference type="InterPro" id="IPR018528">
    <property type="entry name" value="Preph_deHydtase_CS"/>
</dbReference>
<dbReference type="GO" id="GO:0004664">
    <property type="term" value="F:prephenate dehydratase activity"/>
    <property type="evidence" value="ECO:0007669"/>
    <property type="project" value="UniProtKB-EC"/>
</dbReference>
<evidence type="ECO:0000313" key="22">
    <source>
        <dbReference type="EMBL" id="MBK5897525.1"/>
    </source>
</evidence>
<dbReference type="InterPro" id="IPR002701">
    <property type="entry name" value="CM_II_prokaryot"/>
</dbReference>
<evidence type="ECO:0000256" key="11">
    <source>
        <dbReference type="ARBA" id="ARBA00023141"/>
    </source>
</evidence>
<dbReference type="InterPro" id="IPR002912">
    <property type="entry name" value="ACT_dom"/>
</dbReference>
<evidence type="ECO:0000256" key="2">
    <source>
        <dbReference type="ARBA" id="ARBA00002364"/>
    </source>
</evidence>
<dbReference type="Gene3D" id="1.20.59.10">
    <property type="entry name" value="Chorismate mutase"/>
    <property type="match status" value="1"/>
</dbReference>
<keyword evidence="10" id="KW-0028">Amino-acid biosynthesis</keyword>
<comment type="function">
    <text evidence="2">Catalyzes the Claisen rearrangement of chorismate to prephenate and the decarboxylation/dehydration of prephenate to phenylpyruvate.</text>
</comment>
<dbReference type="PANTHER" id="PTHR21022:SF19">
    <property type="entry name" value="PREPHENATE DEHYDRATASE-RELATED"/>
    <property type="match status" value="1"/>
</dbReference>
<sequence length="376" mass="41739">MIDLSETRVKIDEIDSKIISLFNERMKLADDVANYKIATGKPVYDAVREKEKLLVIEGFGEDDFGKTALRELFTQIMSISRKYQYRKIADVSKTSSSVTSYSADNIGFFGGSGTYTERAMKDFFGNDTKAKSFDSFKKVCEAVGNGSIEYGVLPIENSTTGSISDIYDLLMEYEIHIIGEAIEPIDHALLGLPSANLVDITEVYSHPQPLLQCSNFLTKYPDWNTFAYGSTSKSALKVKNDGKINQAAIASKANAEFYGLKVLAENIANDTLNATRFIVIGKGGNYLENADKISISFEIPHKTGSLYSILSNFIYNNINMTNIESRPIPKRRWQYRFFVDFDGNLNDAGVINAITGLKAEADSFTLLGNYVGADKK</sequence>
<keyword evidence="9" id="KW-0963">Cytoplasm</keyword>
<evidence type="ECO:0000256" key="14">
    <source>
        <dbReference type="ARBA" id="ARBA00023239"/>
    </source>
</evidence>
<comment type="catalytic activity">
    <reaction evidence="18">
        <text>prephenate + H(+) = 3-phenylpyruvate + CO2 + H2O</text>
        <dbReference type="Rhea" id="RHEA:21648"/>
        <dbReference type="ChEBI" id="CHEBI:15377"/>
        <dbReference type="ChEBI" id="CHEBI:15378"/>
        <dbReference type="ChEBI" id="CHEBI:16526"/>
        <dbReference type="ChEBI" id="CHEBI:18005"/>
        <dbReference type="ChEBI" id="CHEBI:29934"/>
        <dbReference type="EC" id="4.2.1.51"/>
    </reaction>
</comment>
<feature type="domain" description="Prephenate dehydratase" evidence="20">
    <location>
        <begin position="105"/>
        <end position="282"/>
    </location>
</feature>
<dbReference type="Pfam" id="PF00800">
    <property type="entry name" value="PDT"/>
    <property type="match status" value="1"/>
</dbReference>
<evidence type="ECO:0000256" key="5">
    <source>
        <dbReference type="ARBA" id="ARBA00004817"/>
    </source>
</evidence>
<dbReference type="Gene3D" id="3.30.70.260">
    <property type="match status" value="1"/>
</dbReference>
<dbReference type="InterPro" id="IPR008242">
    <property type="entry name" value="Chor_mutase/pphenate_deHydtase"/>
</dbReference>
<dbReference type="EC" id="4.2.1.51" evidence="6"/>
<keyword evidence="11" id="KW-0057">Aromatic amino acid biosynthesis</keyword>
<dbReference type="CDD" id="cd04905">
    <property type="entry name" value="ACT_CM-PDT"/>
    <property type="match status" value="1"/>
</dbReference>
<dbReference type="InterPro" id="IPR001086">
    <property type="entry name" value="Preph_deHydtase"/>
</dbReference>
<comment type="subcellular location">
    <subcellularLocation>
        <location evidence="3">Cytoplasm</location>
    </subcellularLocation>
</comment>
<evidence type="ECO:0000259" key="20">
    <source>
        <dbReference type="PROSITE" id="PS51171"/>
    </source>
</evidence>
<evidence type="ECO:0000259" key="19">
    <source>
        <dbReference type="PROSITE" id="PS51168"/>
    </source>
</evidence>
<gene>
    <name evidence="22" type="primary">pheA</name>
    <name evidence="22" type="ORF">JJN12_07005</name>
</gene>
<keyword evidence="13" id="KW-0413">Isomerase</keyword>
<evidence type="ECO:0000256" key="15">
    <source>
        <dbReference type="ARBA" id="ARBA00023268"/>
    </source>
</evidence>
<comment type="pathway">
    <text evidence="4">Amino-acid biosynthesis; L-phenylalanine biosynthesis; phenylpyruvate from prephenate: step 1/1.</text>
</comment>
<feature type="domain" description="Chorismate mutase" evidence="19">
    <location>
        <begin position="1"/>
        <end position="88"/>
    </location>
</feature>
<comment type="catalytic activity">
    <reaction evidence="1">
        <text>chorismate = prephenate</text>
        <dbReference type="Rhea" id="RHEA:13897"/>
        <dbReference type="ChEBI" id="CHEBI:29748"/>
        <dbReference type="ChEBI" id="CHEBI:29934"/>
        <dbReference type="EC" id="5.4.99.5"/>
    </reaction>
</comment>
<evidence type="ECO:0000256" key="13">
    <source>
        <dbReference type="ARBA" id="ARBA00023235"/>
    </source>
</evidence>
<keyword evidence="23" id="KW-1185">Reference proteome</keyword>
<accession>A0ABS1J0D6</accession>
<keyword evidence="12" id="KW-0584">Phenylalanine biosynthesis</keyword>
<dbReference type="InterPro" id="IPR036979">
    <property type="entry name" value="CM_dom_sf"/>
</dbReference>
<evidence type="ECO:0000256" key="3">
    <source>
        <dbReference type="ARBA" id="ARBA00004496"/>
    </source>
</evidence>
<reference evidence="22 23" key="1">
    <citation type="submission" date="2021-01" db="EMBL/GenBank/DDBJ databases">
        <title>Isolation and description of Catonella massiliensis sp. nov., a novel Catonella species, isolated from a stable periodontitis subject.</title>
        <authorList>
            <person name="Antezack A."/>
            <person name="Boxberger M."/>
            <person name="La Scola B."/>
            <person name="Monnet-Corti V."/>
        </authorList>
    </citation>
    <scope>NUCLEOTIDE SEQUENCE [LARGE SCALE GENOMIC DNA]</scope>
    <source>
        <strain evidence="22 23">Marseille-Q4567</strain>
    </source>
</reference>
<organism evidence="22 23">
    <name type="scientific">Catonella massiliensis</name>
    <dbReference type="NCBI Taxonomy" id="2799636"/>
    <lineage>
        <taxon>Bacteria</taxon>
        <taxon>Bacillati</taxon>
        <taxon>Bacillota</taxon>
        <taxon>Clostridia</taxon>
        <taxon>Lachnospirales</taxon>
        <taxon>Lachnospiraceae</taxon>
        <taxon>Catonella</taxon>
    </lineage>
</organism>
<evidence type="ECO:0000256" key="4">
    <source>
        <dbReference type="ARBA" id="ARBA00004741"/>
    </source>
</evidence>
<dbReference type="Pfam" id="PF01817">
    <property type="entry name" value="CM_2"/>
    <property type="match status" value="1"/>
</dbReference>
<evidence type="ECO:0000256" key="9">
    <source>
        <dbReference type="ARBA" id="ARBA00022490"/>
    </source>
</evidence>
<dbReference type="EMBL" id="JAEPRJ010000001">
    <property type="protein sequence ID" value="MBK5897525.1"/>
    <property type="molecule type" value="Genomic_DNA"/>
</dbReference>
<dbReference type="PROSITE" id="PS51671">
    <property type="entry name" value="ACT"/>
    <property type="match status" value="1"/>
</dbReference>
<evidence type="ECO:0000256" key="17">
    <source>
        <dbReference type="ARBA" id="ARBA00031520"/>
    </source>
</evidence>
<evidence type="ECO:0000256" key="12">
    <source>
        <dbReference type="ARBA" id="ARBA00023222"/>
    </source>
</evidence>
<dbReference type="PANTHER" id="PTHR21022">
    <property type="entry name" value="PREPHENATE DEHYDRATASE P PROTEIN"/>
    <property type="match status" value="1"/>
</dbReference>
<dbReference type="CDD" id="cd13631">
    <property type="entry name" value="PBP2_Ct-PDT_like"/>
    <property type="match status" value="1"/>
</dbReference>
<dbReference type="Proteomes" id="UP000604730">
    <property type="component" value="Unassembled WGS sequence"/>
</dbReference>
<evidence type="ECO:0000256" key="10">
    <source>
        <dbReference type="ARBA" id="ARBA00022605"/>
    </source>
</evidence>
<dbReference type="PROSITE" id="PS51168">
    <property type="entry name" value="CHORISMATE_MUT_2"/>
    <property type="match status" value="1"/>
</dbReference>
<dbReference type="SMART" id="SM00830">
    <property type="entry name" value="CM_2"/>
    <property type="match status" value="1"/>
</dbReference>
<evidence type="ECO:0000259" key="21">
    <source>
        <dbReference type="PROSITE" id="PS51671"/>
    </source>
</evidence>
<dbReference type="Gene3D" id="3.40.190.10">
    <property type="entry name" value="Periplasmic binding protein-like II"/>
    <property type="match status" value="2"/>
</dbReference>
<evidence type="ECO:0000256" key="1">
    <source>
        <dbReference type="ARBA" id="ARBA00000824"/>
    </source>
</evidence>
<dbReference type="RefSeq" id="WP_208429001.1">
    <property type="nucleotide sequence ID" value="NZ_JAEPRJ010000001.1"/>
</dbReference>
<dbReference type="SUPFAM" id="SSF53850">
    <property type="entry name" value="Periplasmic binding protein-like II"/>
    <property type="match status" value="1"/>
</dbReference>
<evidence type="ECO:0000256" key="7">
    <source>
        <dbReference type="ARBA" id="ARBA00014401"/>
    </source>
</evidence>
<evidence type="ECO:0000313" key="23">
    <source>
        <dbReference type="Proteomes" id="UP000604730"/>
    </source>
</evidence>
<evidence type="ECO:0000256" key="16">
    <source>
        <dbReference type="ARBA" id="ARBA00031175"/>
    </source>
</evidence>
<evidence type="ECO:0000256" key="18">
    <source>
        <dbReference type="ARBA" id="ARBA00047848"/>
    </source>
</evidence>
<keyword evidence="15" id="KW-0511">Multifunctional enzyme</keyword>